<comment type="caution">
    <text evidence="4">The sequence shown here is derived from an EMBL/GenBank/DDBJ whole genome shotgun (WGS) entry which is preliminary data.</text>
</comment>
<keyword evidence="5" id="KW-1185">Reference proteome</keyword>
<dbReference type="PROSITE" id="PS50088">
    <property type="entry name" value="ANK_REPEAT"/>
    <property type="match status" value="2"/>
</dbReference>
<reference evidence="4" key="1">
    <citation type="submission" date="2023-01" db="EMBL/GenBank/DDBJ databases">
        <authorList>
            <person name="Piombo E."/>
        </authorList>
    </citation>
    <scope>NUCLEOTIDE SEQUENCE</scope>
</reference>
<proteinExistence type="predicted"/>
<dbReference type="Pfam" id="PF12796">
    <property type="entry name" value="Ank_2"/>
    <property type="match status" value="1"/>
</dbReference>
<organism evidence="4 5">
    <name type="scientific">Clonostachys chloroleuca</name>
    <dbReference type="NCBI Taxonomy" id="1926264"/>
    <lineage>
        <taxon>Eukaryota</taxon>
        <taxon>Fungi</taxon>
        <taxon>Dikarya</taxon>
        <taxon>Ascomycota</taxon>
        <taxon>Pezizomycotina</taxon>
        <taxon>Sordariomycetes</taxon>
        <taxon>Hypocreomycetidae</taxon>
        <taxon>Hypocreales</taxon>
        <taxon>Bionectriaceae</taxon>
        <taxon>Clonostachys</taxon>
    </lineage>
</organism>
<dbReference type="InterPro" id="IPR002110">
    <property type="entry name" value="Ankyrin_rpt"/>
</dbReference>
<gene>
    <name evidence="4" type="ORF">CCHLO57077_00004118</name>
</gene>
<dbReference type="SUPFAM" id="SSF48403">
    <property type="entry name" value="Ankyrin repeat"/>
    <property type="match status" value="1"/>
</dbReference>
<evidence type="ECO:0000259" key="3">
    <source>
        <dbReference type="Pfam" id="PF24883"/>
    </source>
</evidence>
<dbReference type="Gene3D" id="3.40.50.300">
    <property type="entry name" value="P-loop containing nucleotide triphosphate hydrolases"/>
    <property type="match status" value="1"/>
</dbReference>
<keyword evidence="1" id="KW-0677">Repeat</keyword>
<keyword evidence="2" id="KW-0040">ANK repeat</keyword>
<accession>A0AA35LW48</accession>
<evidence type="ECO:0000313" key="5">
    <source>
        <dbReference type="Proteomes" id="UP001160390"/>
    </source>
</evidence>
<dbReference type="PANTHER" id="PTHR10039">
    <property type="entry name" value="AMELOGENIN"/>
    <property type="match status" value="1"/>
</dbReference>
<dbReference type="InterPro" id="IPR027417">
    <property type="entry name" value="P-loop_NTPase"/>
</dbReference>
<dbReference type="Proteomes" id="UP001160390">
    <property type="component" value="Unassembled WGS sequence"/>
</dbReference>
<dbReference type="EMBL" id="CABFNP030000705">
    <property type="protein sequence ID" value="CAI6081612.1"/>
    <property type="molecule type" value="Genomic_DNA"/>
</dbReference>
<feature type="repeat" description="ANK" evidence="2">
    <location>
        <begin position="653"/>
        <end position="677"/>
    </location>
</feature>
<sequence length="826" mass="94383">MCTYARPSDPDYLLYIHGSQVSMSLYECRNALLKSLDFHQIESRHTNIKSAYEKTCQWLHYNSNYLSWLDPNQLLQHHGFLWIIGKPGAGKSTLMKFAYNHATESSKNLASSANVAFFFNARGEVLEKSTLGMYRSLLFQTFQHFPELTHVLDKFTSKLLRYSGVFDWTVETLQTIISEVVGELDTRSLTLFIDALDECGAEEIRDMVEYFEELGSNAFRNGTKLHIRFSSRPYPHIDIQNRIRFTLEEQIEHSEDLAKYVRGKLRAGNNRLATGVYKEILRKSAGIFMWVVLAVDILNGVFRNGQLLQVKRRLQELPPKLSDLFKDILCRDRENMDDMLLSSPADAPVVEWDKEIITLEVMKRYVLSSSKGLAEVTSYRKTHTVNFIHESVRDFLIKDNGIQSLWPHLSDNFEIHSHERLRQCCHTYLAHDKSLPLALPSKAPVKLKKLRQQVLDRFPFLWYASDYLFHHSERAATLVPQATFLRQLNIKSWVAQFNLFETAVYRRLRPYIDLMSIVARLGCPKLAKVILAWDSEHSAFCLSSDKIKYPLFTAIEEGNIDVVETCIDEEAKVPSKEIRLNGEFISPGCDRKFGTPLHWAIMKQLLAIKGLDLETPDIWRETPLLYASVNGHAAIVSSLLATRKVNPNRTGEFGRSPLSHAAEGGHTEVVQLLLSMGNANPDPVDSWKRTPLSYAAKMGHVGIVQLLLTRSEVNINSRDITGKTPLYFAVDEGHGDVVRILTLRDDLEPDRKDNSRTSPLQLAVLSRNRDIARTLLETGKVNGDVRHPHTGESIIPYVRDPQMARQLFKYCKDETEELRIMSFNAG</sequence>
<evidence type="ECO:0000256" key="1">
    <source>
        <dbReference type="ARBA" id="ARBA00022737"/>
    </source>
</evidence>
<dbReference type="AlphaFoldDB" id="A0AA35LW48"/>
<dbReference type="SMART" id="SM00248">
    <property type="entry name" value="ANK"/>
    <property type="match status" value="6"/>
</dbReference>
<evidence type="ECO:0000313" key="4">
    <source>
        <dbReference type="EMBL" id="CAI6081612.1"/>
    </source>
</evidence>
<dbReference type="SUPFAM" id="SSF52540">
    <property type="entry name" value="P-loop containing nucleoside triphosphate hydrolases"/>
    <property type="match status" value="1"/>
</dbReference>
<dbReference type="InterPro" id="IPR036770">
    <property type="entry name" value="Ankyrin_rpt-contain_sf"/>
</dbReference>
<protein>
    <recommendedName>
        <fullName evidence="3">Nephrocystin 3-like N-terminal domain-containing protein</fullName>
    </recommendedName>
</protein>
<feature type="domain" description="Nephrocystin 3-like N-terminal" evidence="3">
    <location>
        <begin position="55"/>
        <end position="232"/>
    </location>
</feature>
<dbReference type="InterPro" id="IPR056884">
    <property type="entry name" value="NPHP3-like_N"/>
</dbReference>
<dbReference type="Gene3D" id="1.25.40.20">
    <property type="entry name" value="Ankyrin repeat-containing domain"/>
    <property type="match status" value="1"/>
</dbReference>
<dbReference type="Pfam" id="PF24883">
    <property type="entry name" value="NPHP3_N"/>
    <property type="match status" value="1"/>
</dbReference>
<dbReference type="PROSITE" id="PS50297">
    <property type="entry name" value="ANK_REP_REGION"/>
    <property type="match status" value="2"/>
</dbReference>
<feature type="repeat" description="ANK" evidence="2">
    <location>
        <begin position="721"/>
        <end position="741"/>
    </location>
</feature>
<evidence type="ECO:0000256" key="2">
    <source>
        <dbReference type="PROSITE-ProRule" id="PRU00023"/>
    </source>
</evidence>
<name>A0AA35LW48_9HYPO</name>
<dbReference type="PANTHER" id="PTHR10039:SF5">
    <property type="entry name" value="NACHT DOMAIN-CONTAINING PROTEIN"/>
    <property type="match status" value="1"/>
</dbReference>